<protein>
    <submittedName>
        <fullName evidence="3">PQQ-binding-like beta-propeller repeat protein</fullName>
    </submittedName>
</protein>
<name>A0ABT4B1Z2_9ACTN</name>
<dbReference type="EMBL" id="JAPNTZ010000007">
    <property type="protein sequence ID" value="MCY1140506.1"/>
    <property type="molecule type" value="Genomic_DNA"/>
</dbReference>
<proteinExistence type="predicted"/>
<dbReference type="RefSeq" id="WP_267564743.1">
    <property type="nucleotide sequence ID" value="NZ_JAPNTZ010000007.1"/>
</dbReference>
<dbReference type="InterPro" id="IPR015943">
    <property type="entry name" value="WD40/YVTN_repeat-like_dom_sf"/>
</dbReference>
<feature type="region of interest" description="Disordered" evidence="1">
    <location>
        <begin position="1"/>
        <end position="23"/>
    </location>
</feature>
<keyword evidence="4" id="KW-1185">Reference proteome</keyword>
<evidence type="ECO:0000259" key="2">
    <source>
        <dbReference type="Pfam" id="PF13360"/>
    </source>
</evidence>
<dbReference type="SUPFAM" id="SSF50998">
    <property type="entry name" value="Quinoprotein alcohol dehydrogenase-like"/>
    <property type="match status" value="1"/>
</dbReference>
<comment type="caution">
    <text evidence="3">The sequence shown here is derived from an EMBL/GenBank/DDBJ whole genome shotgun (WGS) entry which is preliminary data.</text>
</comment>
<reference evidence="3" key="1">
    <citation type="submission" date="2022-11" db="EMBL/GenBank/DDBJ databases">
        <authorList>
            <person name="Somphong A."/>
            <person name="Phongsopitanun W."/>
        </authorList>
    </citation>
    <scope>NUCLEOTIDE SEQUENCE</scope>
    <source>
        <strain evidence="3">Pm04-4</strain>
    </source>
</reference>
<dbReference type="Proteomes" id="UP001151002">
    <property type="component" value="Unassembled WGS sequence"/>
</dbReference>
<evidence type="ECO:0000313" key="4">
    <source>
        <dbReference type="Proteomes" id="UP001151002"/>
    </source>
</evidence>
<evidence type="ECO:0000256" key="1">
    <source>
        <dbReference type="SAM" id="MobiDB-lite"/>
    </source>
</evidence>
<dbReference type="Gene3D" id="2.130.10.10">
    <property type="entry name" value="YVTN repeat-like/Quinoprotein amine dehydrogenase"/>
    <property type="match status" value="1"/>
</dbReference>
<accession>A0ABT4B1Z2</accession>
<feature type="domain" description="Pyrrolo-quinoline quinone repeat" evidence="2">
    <location>
        <begin position="89"/>
        <end position="249"/>
    </location>
</feature>
<dbReference type="InterPro" id="IPR011047">
    <property type="entry name" value="Quinoprotein_ADH-like_sf"/>
</dbReference>
<organism evidence="3 4">
    <name type="scientific">Paractinoplanes pyxinae</name>
    <dbReference type="NCBI Taxonomy" id="2997416"/>
    <lineage>
        <taxon>Bacteria</taxon>
        <taxon>Bacillati</taxon>
        <taxon>Actinomycetota</taxon>
        <taxon>Actinomycetes</taxon>
        <taxon>Micromonosporales</taxon>
        <taxon>Micromonosporaceae</taxon>
        <taxon>Paractinoplanes</taxon>
    </lineage>
</organism>
<sequence>MSTIELGEMPTADGDRPEPAGSPGLDRRLVRQVALALAVVLCAVVLAGSEVPRAEGLRPLWSVSTAEAQGTALGADALFVYRTADAVTTITAHDLATGAVRWQRRVNGAIGYIQPADAAGVLLIPTESQVLKLPSAGDGTTFEAEVHGATIAVSSRTGEELWRTGGEPYTVNGDTALMTEFSPTAALGRLRLIRLSDRATIWSRDTVGVRSYVSLPMTDRPDKVVTATDQGEVKVYSYASGALITSARIPWVTPRPDEGYFNDLSGTGDVLVVNRSQANTFDMSVYRLDTMAELWRTSHTDGYAFACGAALCLNGGQGVVAYDPVTGVERWRLPDVTNAWQLSADRMVAGEGTENGEMQLLDATTGRPVGAPLAGTLAWDGMTGRTAIVLRPTVSPQGRTAVTRWDLETGRSWLLGTIAPVGGPPCAVRPGILACNRGDSYEVLAVR</sequence>
<dbReference type="InterPro" id="IPR002372">
    <property type="entry name" value="PQQ_rpt_dom"/>
</dbReference>
<dbReference type="Pfam" id="PF13360">
    <property type="entry name" value="PQQ_2"/>
    <property type="match status" value="1"/>
</dbReference>
<evidence type="ECO:0000313" key="3">
    <source>
        <dbReference type="EMBL" id="MCY1140506.1"/>
    </source>
</evidence>
<gene>
    <name evidence="3" type="ORF">OWR29_21115</name>
</gene>